<organism evidence="8 9">
    <name type="scientific">Aspergillus steynii IBT 23096</name>
    <dbReference type="NCBI Taxonomy" id="1392250"/>
    <lineage>
        <taxon>Eukaryota</taxon>
        <taxon>Fungi</taxon>
        <taxon>Dikarya</taxon>
        <taxon>Ascomycota</taxon>
        <taxon>Pezizomycotina</taxon>
        <taxon>Eurotiomycetes</taxon>
        <taxon>Eurotiomycetidae</taxon>
        <taxon>Eurotiales</taxon>
        <taxon>Aspergillaceae</taxon>
        <taxon>Aspergillus</taxon>
        <taxon>Aspergillus subgen. Circumdati</taxon>
    </lineage>
</organism>
<dbReference type="InterPro" id="IPR051127">
    <property type="entry name" value="Fungal_SecMet_Regulators"/>
</dbReference>
<dbReference type="InterPro" id="IPR007219">
    <property type="entry name" value="XnlR_reg_dom"/>
</dbReference>
<feature type="compositionally biased region" description="Polar residues" evidence="6">
    <location>
        <begin position="102"/>
        <end position="120"/>
    </location>
</feature>
<evidence type="ECO:0000256" key="3">
    <source>
        <dbReference type="ARBA" id="ARBA00023125"/>
    </source>
</evidence>
<keyword evidence="5" id="KW-0539">Nucleus</keyword>
<keyword evidence="2" id="KW-0805">Transcription regulation</keyword>
<dbReference type="Proteomes" id="UP000234275">
    <property type="component" value="Unassembled WGS sequence"/>
</dbReference>
<dbReference type="PANTHER" id="PTHR47424">
    <property type="entry name" value="REGULATORY PROTEIN GAL4"/>
    <property type="match status" value="1"/>
</dbReference>
<keyword evidence="4" id="KW-0804">Transcription</keyword>
<dbReference type="Pfam" id="PF00172">
    <property type="entry name" value="Zn_clus"/>
    <property type="match status" value="1"/>
</dbReference>
<feature type="region of interest" description="Disordered" evidence="6">
    <location>
        <begin position="91"/>
        <end position="149"/>
    </location>
</feature>
<dbReference type="Pfam" id="PF04082">
    <property type="entry name" value="Fungal_trans"/>
    <property type="match status" value="1"/>
</dbReference>
<dbReference type="GO" id="GO:0000435">
    <property type="term" value="P:positive regulation of transcription from RNA polymerase II promoter by galactose"/>
    <property type="evidence" value="ECO:0007669"/>
    <property type="project" value="TreeGrafter"/>
</dbReference>
<dbReference type="AlphaFoldDB" id="A0A2I2GKH6"/>
<dbReference type="GO" id="GO:0006351">
    <property type="term" value="P:DNA-templated transcription"/>
    <property type="evidence" value="ECO:0007669"/>
    <property type="project" value="InterPro"/>
</dbReference>
<name>A0A2I2GKH6_9EURO</name>
<keyword evidence="1" id="KW-0479">Metal-binding</keyword>
<keyword evidence="3" id="KW-0238">DNA-binding</keyword>
<dbReference type="GeneID" id="36556547"/>
<dbReference type="PROSITE" id="PS00463">
    <property type="entry name" value="ZN2_CY6_FUNGAL_1"/>
    <property type="match status" value="1"/>
</dbReference>
<evidence type="ECO:0000256" key="1">
    <source>
        <dbReference type="ARBA" id="ARBA00022723"/>
    </source>
</evidence>
<gene>
    <name evidence="8" type="ORF">P170DRAFT_434999</name>
</gene>
<evidence type="ECO:0000313" key="9">
    <source>
        <dbReference type="Proteomes" id="UP000234275"/>
    </source>
</evidence>
<dbReference type="SMART" id="SM00906">
    <property type="entry name" value="Fungal_trans"/>
    <property type="match status" value="1"/>
</dbReference>
<evidence type="ECO:0000313" key="8">
    <source>
        <dbReference type="EMBL" id="PLB53349.1"/>
    </source>
</evidence>
<dbReference type="GO" id="GO:0000981">
    <property type="term" value="F:DNA-binding transcription factor activity, RNA polymerase II-specific"/>
    <property type="evidence" value="ECO:0007669"/>
    <property type="project" value="InterPro"/>
</dbReference>
<dbReference type="PANTHER" id="PTHR47424:SF12">
    <property type="entry name" value="TRANSCRIPTION FACTOR ASQA"/>
    <property type="match status" value="1"/>
</dbReference>
<evidence type="ECO:0000259" key="7">
    <source>
        <dbReference type="PROSITE" id="PS50048"/>
    </source>
</evidence>
<dbReference type="SUPFAM" id="SSF57701">
    <property type="entry name" value="Zn2/Cys6 DNA-binding domain"/>
    <property type="match status" value="1"/>
</dbReference>
<dbReference type="STRING" id="1392250.A0A2I2GKH6"/>
<dbReference type="InterPro" id="IPR001138">
    <property type="entry name" value="Zn2Cys6_DnaBD"/>
</dbReference>
<dbReference type="EMBL" id="MSFO01000002">
    <property type="protein sequence ID" value="PLB53349.1"/>
    <property type="molecule type" value="Genomic_DNA"/>
</dbReference>
<accession>A0A2I2GKH6</accession>
<feature type="region of interest" description="Disordered" evidence="6">
    <location>
        <begin position="1"/>
        <end position="25"/>
    </location>
</feature>
<dbReference type="CDD" id="cd12148">
    <property type="entry name" value="fungal_TF_MHR"/>
    <property type="match status" value="1"/>
</dbReference>
<feature type="compositionally biased region" description="Basic and acidic residues" evidence="6">
    <location>
        <begin position="91"/>
        <end position="101"/>
    </location>
</feature>
<dbReference type="OrthoDB" id="2283488at2759"/>
<dbReference type="CDD" id="cd00067">
    <property type="entry name" value="GAL4"/>
    <property type="match status" value="1"/>
</dbReference>
<evidence type="ECO:0000256" key="2">
    <source>
        <dbReference type="ARBA" id="ARBA00023015"/>
    </source>
</evidence>
<feature type="domain" description="Zn(2)-C6 fungal-type" evidence="7">
    <location>
        <begin position="34"/>
        <end position="63"/>
    </location>
</feature>
<dbReference type="VEuPathDB" id="FungiDB:P170DRAFT_434999"/>
<dbReference type="GO" id="GO:0005634">
    <property type="term" value="C:nucleus"/>
    <property type="evidence" value="ECO:0007669"/>
    <property type="project" value="TreeGrafter"/>
</dbReference>
<evidence type="ECO:0000256" key="4">
    <source>
        <dbReference type="ARBA" id="ARBA00023163"/>
    </source>
</evidence>
<comment type="caution">
    <text evidence="8">The sequence shown here is derived from an EMBL/GenBank/DDBJ whole genome shotgun (WGS) entry which is preliminary data.</text>
</comment>
<dbReference type="GO" id="GO:0008270">
    <property type="term" value="F:zinc ion binding"/>
    <property type="evidence" value="ECO:0007669"/>
    <property type="project" value="InterPro"/>
</dbReference>
<dbReference type="Gene3D" id="4.10.240.10">
    <property type="entry name" value="Zn(2)-C6 fungal-type DNA-binding domain"/>
    <property type="match status" value="1"/>
</dbReference>
<dbReference type="InterPro" id="IPR036864">
    <property type="entry name" value="Zn2-C6_fun-type_DNA-bd_sf"/>
</dbReference>
<feature type="compositionally biased region" description="Polar residues" evidence="6">
    <location>
        <begin position="1"/>
        <end position="24"/>
    </location>
</feature>
<evidence type="ECO:0000256" key="5">
    <source>
        <dbReference type="ARBA" id="ARBA00023242"/>
    </source>
</evidence>
<dbReference type="PROSITE" id="PS50048">
    <property type="entry name" value="ZN2_CY6_FUNGAL_2"/>
    <property type="match status" value="1"/>
</dbReference>
<sequence length="800" mass="89007">MFTTFSANSTATDDPSQKPASTASRIKRNQVARACDWCRLNRIKCDDQQPCQNCRDRGASCSKAKSTDVHSLPAANREIQRLRDRIKDMQKEHKNALEDARSQVQRATQYPTPSCSTSPRGGSPAPDRRPGSTRGGWEGIQNPDAQTGNVLYYGPQSASYYGTRMTRYLVESLSQHNMETQLPACVSRVRCPPRPLPEKAQLNDRSWVDGVSTRGGWDGGFLGSEETVEDLSRPQEEHFIALLWQSFHCVFPIISEKQFADYYDSLWTSPDLPRQSSALVDSLLAVCMQYGSAFLIGYDESLGNEDGSHATSASMAGYAFYRRAQQLSMRELEIPSVMALQSHIYCIIYLYNVSLMNTAHTLLGMAIRVAQTLRLHLKPLNGTSREQQDLHCRIWWSLYQLDSMLSMTLGRSPLLYSADASCDWPGDSEENTRLSGTLLLSSTEEDISWLSFYAQSVRLTSIVRGVQDAFNARCAKILQTSESQDIYETPSMVEELARFLGGEVRAVSKWAQDVPPSLQNRKGQGEPFSTGRGALIIDPCSPLWLQRQRILLELMYHHFQLTNFRPFVRFPVRPASLTPLGDSHTITCLNHAMAVTNILHQVLTETDLLRGWSPIFHYQWDAALCILGFLIGNPLCPPTPAARKCYQTAVNTLDIMGNQFAAARDSARVVQEIGHRAEMLIEKFRTGLTQRRSQSISPNAPPPDAANSIHSCPPVSSPGVTVDQLQAFLTSPGFDVSQSLALNNSNLLNQSDPALLDPERLMGMDPGSLSLPDNMNADMASSWINDNAMIMDFLKDASLA</sequence>
<dbReference type="SMART" id="SM00066">
    <property type="entry name" value="GAL4"/>
    <property type="match status" value="1"/>
</dbReference>
<feature type="region of interest" description="Disordered" evidence="6">
    <location>
        <begin position="688"/>
        <end position="717"/>
    </location>
</feature>
<proteinExistence type="predicted"/>
<feature type="region of interest" description="Disordered" evidence="6">
    <location>
        <begin position="56"/>
        <end position="75"/>
    </location>
</feature>
<reference evidence="8 9" key="1">
    <citation type="submission" date="2016-12" db="EMBL/GenBank/DDBJ databases">
        <title>The genomes of Aspergillus section Nigri reveals drivers in fungal speciation.</title>
        <authorList>
            <consortium name="DOE Joint Genome Institute"/>
            <person name="Vesth T.C."/>
            <person name="Nybo J."/>
            <person name="Theobald S."/>
            <person name="Brandl J."/>
            <person name="Frisvad J.C."/>
            <person name="Nielsen K.F."/>
            <person name="Lyhne E.K."/>
            <person name="Kogle M.E."/>
            <person name="Kuo A."/>
            <person name="Riley R."/>
            <person name="Clum A."/>
            <person name="Nolan M."/>
            <person name="Lipzen A."/>
            <person name="Salamov A."/>
            <person name="Henrissat B."/>
            <person name="Wiebenga A."/>
            <person name="De Vries R.P."/>
            <person name="Grigoriev I.V."/>
            <person name="Mortensen U.H."/>
            <person name="Andersen M.R."/>
            <person name="Baker S.E."/>
        </authorList>
    </citation>
    <scope>NUCLEOTIDE SEQUENCE [LARGE SCALE GENOMIC DNA]</scope>
    <source>
        <strain evidence="8 9">IBT 23096</strain>
    </source>
</reference>
<dbReference type="GO" id="GO:0000978">
    <property type="term" value="F:RNA polymerase II cis-regulatory region sequence-specific DNA binding"/>
    <property type="evidence" value="ECO:0007669"/>
    <property type="project" value="TreeGrafter"/>
</dbReference>
<protein>
    <recommendedName>
        <fullName evidence="7">Zn(2)-C6 fungal-type domain-containing protein</fullName>
    </recommendedName>
</protein>
<keyword evidence="9" id="KW-1185">Reference proteome</keyword>
<evidence type="ECO:0000256" key="6">
    <source>
        <dbReference type="SAM" id="MobiDB-lite"/>
    </source>
</evidence>
<dbReference type="RefSeq" id="XP_024708651.1">
    <property type="nucleotide sequence ID" value="XM_024848848.1"/>
</dbReference>